<feature type="compositionally biased region" description="Low complexity" evidence="1">
    <location>
        <begin position="213"/>
        <end position="225"/>
    </location>
</feature>
<dbReference type="AlphaFoldDB" id="A0A852W422"/>
<proteinExistence type="predicted"/>
<gene>
    <name evidence="2" type="ORF">HDA37_000971</name>
</gene>
<accession>A0A852W422</accession>
<dbReference type="GeneID" id="98050785"/>
<organism evidence="2 3">
    <name type="scientific">Pseudonocardia alni</name>
    <name type="common">Amycolata alni</name>
    <dbReference type="NCBI Taxonomy" id="33907"/>
    <lineage>
        <taxon>Bacteria</taxon>
        <taxon>Bacillati</taxon>
        <taxon>Actinomycetota</taxon>
        <taxon>Actinomycetes</taxon>
        <taxon>Pseudonocardiales</taxon>
        <taxon>Pseudonocardiaceae</taxon>
        <taxon>Pseudonocardia</taxon>
    </lineage>
</organism>
<evidence type="ECO:0000313" key="3">
    <source>
        <dbReference type="Proteomes" id="UP000549695"/>
    </source>
</evidence>
<dbReference type="Proteomes" id="UP000549695">
    <property type="component" value="Unassembled WGS sequence"/>
</dbReference>
<protein>
    <submittedName>
        <fullName evidence="2">Uncharacterized protein</fullName>
    </submittedName>
</protein>
<dbReference type="RefSeq" id="WP_179760352.1">
    <property type="nucleotide sequence ID" value="NZ_BAAAJZ010000013.1"/>
</dbReference>
<reference evidence="2 3" key="1">
    <citation type="submission" date="2020-07" db="EMBL/GenBank/DDBJ databases">
        <title>Sequencing the genomes of 1000 actinobacteria strains.</title>
        <authorList>
            <person name="Klenk H.-P."/>
        </authorList>
    </citation>
    <scope>NUCLEOTIDE SEQUENCE [LARGE SCALE GENOMIC DNA]</scope>
    <source>
        <strain evidence="2 3">DSM 44749</strain>
    </source>
</reference>
<feature type="compositionally biased region" description="Pro residues" evidence="1">
    <location>
        <begin position="231"/>
        <end position="240"/>
    </location>
</feature>
<dbReference type="EMBL" id="JACCCZ010000001">
    <property type="protein sequence ID" value="NYG00686.1"/>
    <property type="molecule type" value="Genomic_DNA"/>
</dbReference>
<name>A0A852W422_PSEA5</name>
<sequence length="240" mass="23456">MGGLSTRALAWIAAVMAVVFLGAVWAAGSGPSAGPPAATGSVRLGPDPGQDVAGYLAGLPATLPAPGVSVPALVQFTRPLAPSDAAAAGSGTTTTTAVFRVPFDRVQTALRFEPVTGTGDPSAALGVARERAAYAAEADADRATRDGGGAATPEARAALTRRAAVAAAERRALADPGCACVVALVVTADRAGLEALAARPGVRGVQAAPAGTSAPELALSPLLPEQTTTASPPPDDGPVP</sequence>
<evidence type="ECO:0000256" key="1">
    <source>
        <dbReference type="SAM" id="MobiDB-lite"/>
    </source>
</evidence>
<evidence type="ECO:0000313" key="2">
    <source>
        <dbReference type="EMBL" id="NYG00686.1"/>
    </source>
</evidence>
<keyword evidence="3" id="KW-1185">Reference proteome</keyword>
<comment type="caution">
    <text evidence="2">The sequence shown here is derived from an EMBL/GenBank/DDBJ whole genome shotgun (WGS) entry which is preliminary data.</text>
</comment>
<feature type="region of interest" description="Disordered" evidence="1">
    <location>
        <begin position="202"/>
        <end position="240"/>
    </location>
</feature>